<evidence type="ECO:0000313" key="1">
    <source>
        <dbReference type="EMBL" id="MFC4500193.1"/>
    </source>
</evidence>
<name>A0ABV9ANR0_9ACTN</name>
<evidence type="ECO:0008006" key="3">
    <source>
        <dbReference type="Google" id="ProtNLM"/>
    </source>
</evidence>
<proteinExistence type="predicted"/>
<gene>
    <name evidence="1" type="ORF">ACFPIH_11705</name>
</gene>
<evidence type="ECO:0000313" key="2">
    <source>
        <dbReference type="Proteomes" id="UP001595839"/>
    </source>
</evidence>
<comment type="caution">
    <text evidence="1">The sequence shown here is derived from an EMBL/GenBank/DDBJ whole genome shotgun (WGS) entry which is preliminary data.</text>
</comment>
<protein>
    <recommendedName>
        <fullName evidence="3">PE domain-containing protein</fullName>
    </recommendedName>
</protein>
<reference evidence="2" key="1">
    <citation type="journal article" date="2019" name="Int. J. Syst. Evol. Microbiol.">
        <title>The Global Catalogue of Microorganisms (GCM) 10K type strain sequencing project: providing services to taxonomists for standard genome sequencing and annotation.</title>
        <authorList>
            <consortium name="The Broad Institute Genomics Platform"/>
            <consortium name="The Broad Institute Genome Sequencing Center for Infectious Disease"/>
            <person name="Wu L."/>
            <person name="Ma J."/>
        </authorList>
    </citation>
    <scope>NUCLEOTIDE SEQUENCE [LARGE SCALE GENOMIC DNA]</scope>
    <source>
        <strain evidence="2">CGMCC 4.7177</strain>
    </source>
</reference>
<dbReference type="EMBL" id="JBHSFK010000006">
    <property type="protein sequence ID" value="MFC4500193.1"/>
    <property type="molecule type" value="Genomic_DNA"/>
</dbReference>
<organism evidence="1 2">
    <name type="scientific">Streptomyces vulcanius</name>
    <dbReference type="NCBI Taxonomy" id="1441876"/>
    <lineage>
        <taxon>Bacteria</taxon>
        <taxon>Bacillati</taxon>
        <taxon>Actinomycetota</taxon>
        <taxon>Actinomycetes</taxon>
        <taxon>Kitasatosporales</taxon>
        <taxon>Streptomycetaceae</taxon>
        <taxon>Streptomyces</taxon>
    </lineage>
</organism>
<dbReference type="Proteomes" id="UP001595839">
    <property type="component" value="Unassembled WGS sequence"/>
</dbReference>
<dbReference type="RefSeq" id="WP_381174076.1">
    <property type="nucleotide sequence ID" value="NZ_JBHSFK010000006.1"/>
</dbReference>
<sequence>MRSDLQLSVPHPVADAISTMTGGSAAQALADFLNAVTTARTSLVASVDTVAGLFAGLAEGALDLDQVFGDRAMEM</sequence>
<accession>A0ABV9ANR0</accession>
<keyword evidence="2" id="KW-1185">Reference proteome</keyword>